<proteinExistence type="predicted"/>
<gene>
    <name evidence="11" type="primary">LOC110219694</name>
</gene>
<dbReference type="InterPro" id="IPR001841">
    <property type="entry name" value="Znf_RING"/>
</dbReference>
<keyword evidence="1" id="KW-0479">Metal-binding</keyword>
<dbReference type="RefSeq" id="XP_020858912.1">
    <property type="nucleotide sequence ID" value="XM_021003253.1"/>
</dbReference>
<dbReference type="PROSITE" id="PS50089">
    <property type="entry name" value="ZF_RING_2"/>
    <property type="match status" value="1"/>
</dbReference>
<evidence type="ECO:0000313" key="11">
    <source>
        <dbReference type="RefSeq" id="XP_020858912.1"/>
    </source>
</evidence>
<feature type="compositionally biased region" description="Polar residues" evidence="6">
    <location>
        <begin position="231"/>
        <end position="246"/>
    </location>
</feature>
<dbReference type="GO" id="GO:0008270">
    <property type="term" value="F:zinc ion binding"/>
    <property type="evidence" value="ECO:0007669"/>
    <property type="project" value="UniProtKB-KW"/>
</dbReference>
<dbReference type="Pfam" id="PF00622">
    <property type="entry name" value="SPRY"/>
    <property type="match status" value="1"/>
</dbReference>
<dbReference type="Pfam" id="PF00643">
    <property type="entry name" value="zf-B_box"/>
    <property type="match status" value="1"/>
</dbReference>
<dbReference type="InParanoid" id="A0A6P5LKX3"/>
<dbReference type="PANTHER" id="PTHR24103">
    <property type="entry name" value="E3 UBIQUITIN-PROTEIN LIGASE TRIM"/>
    <property type="match status" value="1"/>
</dbReference>
<evidence type="ECO:0000259" key="8">
    <source>
        <dbReference type="PROSITE" id="PS50119"/>
    </source>
</evidence>
<dbReference type="InterPro" id="IPR003877">
    <property type="entry name" value="SPRY_dom"/>
</dbReference>
<accession>A0A6P5LKX3</accession>
<protein>
    <submittedName>
        <fullName evidence="11">Tripartite motif-containing protein 7-like</fullName>
    </submittedName>
</protein>
<evidence type="ECO:0000256" key="5">
    <source>
        <dbReference type="SAM" id="Coils"/>
    </source>
</evidence>
<dbReference type="Pfam" id="PF15227">
    <property type="entry name" value="zf-C3HC4_4"/>
    <property type="match status" value="1"/>
</dbReference>
<dbReference type="InterPro" id="IPR043136">
    <property type="entry name" value="B30.2/SPRY_sf"/>
</dbReference>
<feature type="coiled-coil region" evidence="5">
    <location>
        <begin position="312"/>
        <end position="339"/>
    </location>
</feature>
<reference evidence="11" key="1">
    <citation type="submission" date="2025-08" db="UniProtKB">
        <authorList>
            <consortium name="RefSeq"/>
        </authorList>
    </citation>
    <scope>IDENTIFICATION</scope>
    <source>
        <tissue evidence="11">Spleen</tissue>
    </source>
</reference>
<organism evidence="10 11">
    <name type="scientific">Phascolarctos cinereus</name>
    <name type="common">Koala</name>
    <dbReference type="NCBI Taxonomy" id="38626"/>
    <lineage>
        <taxon>Eukaryota</taxon>
        <taxon>Metazoa</taxon>
        <taxon>Chordata</taxon>
        <taxon>Craniata</taxon>
        <taxon>Vertebrata</taxon>
        <taxon>Euteleostomi</taxon>
        <taxon>Mammalia</taxon>
        <taxon>Metatheria</taxon>
        <taxon>Diprotodontia</taxon>
        <taxon>Phascolarctidae</taxon>
        <taxon>Phascolarctos</taxon>
    </lineage>
</organism>
<evidence type="ECO:0000313" key="10">
    <source>
        <dbReference type="Proteomes" id="UP000515140"/>
    </source>
</evidence>
<keyword evidence="10" id="KW-1185">Reference proteome</keyword>
<dbReference type="SUPFAM" id="SSF49899">
    <property type="entry name" value="Concanavalin A-like lectins/glucanases"/>
    <property type="match status" value="1"/>
</dbReference>
<keyword evidence="5" id="KW-0175">Coiled coil</keyword>
<dbReference type="Gene3D" id="3.30.40.10">
    <property type="entry name" value="Zinc/RING finger domain, C3HC4 (zinc finger)"/>
    <property type="match status" value="1"/>
</dbReference>
<dbReference type="InterPro" id="IPR050143">
    <property type="entry name" value="TRIM/RBCC"/>
</dbReference>
<dbReference type="Proteomes" id="UP000515140">
    <property type="component" value="Unplaced"/>
</dbReference>
<dbReference type="InterPro" id="IPR013320">
    <property type="entry name" value="ConA-like_dom_sf"/>
</dbReference>
<sequence>MATSDPVRLLQEEVTCAVCLDYLHEPVTIDCGHNFCRACITRCWDEMGRHFPCPQCRARSPKRKLRPNCQLANMAMAAKRLRPNTGEDWLPGPGTSMGKSQEAREPEEELATSLAEEEAKGSQNEQTPKTPEDKSREAQDGETQTERPPDAARHTEDREPETAMANKAEGPVKAPDSRTHREGQAQGTRQPPEAATVEETPGSEMEKAEGTPSVKAGKGPQEQKDMGQVTGVGNSLAASPGDSSQWAKPRPGMSLPQSPCPQHPGEDLWLFCRWDGATLCPACHHERAHRGHDLVALDEEGRATRAHLRGVLGRLRAQREALEDAGAQQERQVALLDEEAAIRRRRLGDEFEGLRHFLSKAEQDLLSTRPKLPAKPGEPASQPMLLEASAWLHLPSARLLGDRSVQEGLRKLEEEAGKTLGARVIPGEALGGAGRAQAVLKEAARAFRERLSGELDRDESPVRFDSNSAAAGLEVSEGGRTVRLGPRASAQQVDLCPCVLGDKAWRDGSHYWEVDVSRSGGWAVGVACESNPRPQPNKGLWALQLSRGQLWTPEVTLAIWQQPRRLAVYLEVEAGLLVFSDAQSGAPVHSYQGAQWGPEATLRPCFWLWDLGGSLHLSP</sequence>
<dbReference type="PROSITE" id="PS00518">
    <property type="entry name" value="ZF_RING_1"/>
    <property type="match status" value="1"/>
</dbReference>
<dbReference type="Gene3D" id="3.30.160.60">
    <property type="entry name" value="Classic Zinc Finger"/>
    <property type="match status" value="1"/>
</dbReference>
<dbReference type="SMART" id="SM00449">
    <property type="entry name" value="SPRY"/>
    <property type="match status" value="1"/>
</dbReference>
<evidence type="ECO:0000256" key="2">
    <source>
        <dbReference type="ARBA" id="ARBA00022771"/>
    </source>
</evidence>
<name>A0A6P5LKX3_PHACI</name>
<evidence type="ECO:0000259" key="9">
    <source>
        <dbReference type="PROSITE" id="PS50188"/>
    </source>
</evidence>
<dbReference type="InterPro" id="IPR013083">
    <property type="entry name" value="Znf_RING/FYVE/PHD"/>
</dbReference>
<dbReference type="Gene3D" id="2.60.120.920">
    <property type="match status" value="1"/>
</dbReference>
<dbReference type="OMA" id="CPCVLGD"/>
<dbReference type="InterPro" id="IPR001870">
    <property type="entry name" value="B30.2/SPRY"/>
</dbReference>
<evidence type="ECO:0000256" key="1">
    <source>
        <dbReference type="ARBA" id="ARBA00022723"/>
    </source>
</evidence>
<dbReference type="InterPro" id="IPR000315">
    <property type="entry name" value="Znf_B-box"/>
</dbReference>
<evidence type="ECO:0000256" key="6">
    <source>
        <dbReference type="SAM" id="MobiDB-lite"/>
    </source>
</evidence>
<dbReference type="SUPFAM" id="SSF57845">
    <property type="entry name" value="B-box zinc-binding domain"/>
    <property type="match status" value="1"/>
</dbReference>
<feature type="domain" description="B30.2/SPRY" evidence="9">
    <location>
        <begin position="442"/>
        <end position="619"/>
    </location>
</feature>
<dbReference type="GeneID" id="110219694"/>
<dbReference type="CDD" id="cd16594">
    <property type="entry name" value="RING-HC_TRIM7-like_C-IV"/>
    <property type="match status" value="1"/>
</dbReference>
<dbReference type="SUPFAM" id="SSF57850">
    <property type="entry name" value="RING/U-box"/>
    <property type="match status" value="1"/>
</dbReference>
<dbReference type="InterPro" id="IPR017907">
    <property type="entry name" value="Znf_RING_CS"/>
</dbReference>
<keyword evidence="3" id="KW-0862">Zinc</keyword>
<evidence type="ECO:0000256" key="4">
    <source>
        <dbReference type="PROSITE-ProRule" id="PRU00024"/>
    </source>
</evidence>
<feature type="domain" description="B box-type" evidence="8">
    <location>
        <begin position="255"/>
        <end position="297"/>
    </location>
</feature>
<dbReference type="AlphaFoldDB" id="A0A6P5LKX3"/>
<dbReference type="SMART" id="SM00184">
    <property type="entry name" value="RING"/>
    <property type="match status" value="1"/>
</dbReference>
<keyword evidence="2 4" id="KW-0863">Zinc-finger</keyword>
<feature type="region of interest" description="Disordered" evidence="6">
    <location>
        <begin position="80"/>
        <end position="261"/>
    </location>
</feature>
<evidence type="ECO:0000256" key="3">
    <source>
        <dbReference type="ARBA" id="ARBA00022833"/>
    </source>
</evidence>
<feature type="domain" description="RING-type" evidence="7">
    <location>
        <begin position="16"/>
        <end position="57"/>
    </location>
</feature>
<dbReference type="KEGG" id="pcw:110219694"/>
<evidence type="ECO:0000259" key="7">
    <source>
        <dbReference type="PROSITE" id="PS50089"/>
    </source>
</evidence>
<feature type="compositionally biased region" description="Basic and acidic residues" evidence="6">
    <location>
        <begin position="130"/>
        <end position="161"/>
    </location>
</feature>
<dbReference type="PROSITE" id="PS50188">
    <property type="entry name" value="B302_SPRY"/>
    <property type="match status" value="1"/>
</dbReference>
<dbReference type="PROSITE" id="PS50119">
    <property type="entry name" value="ZF_BBOX"/>
    <property type="match status" value="1"/>
</dbReference>